<protein>
    <submittedName>
        <fullName evidence="2">Pilus assembly protein</fullName>
    </submittedName>
</protein>
<sequence>MIKRLSHLANFARNEDGSFMVETAIVLPVLVMMALGGYEASQIISRENELQIAVAEAAAVVLASIPEDQDDLDEIELIIEASTGLPEGKVRLLKKYRCDATAALVDSTSSCATGAVISEFIHLNVWDEYTPVWTSFGIGEKVTYDIRRRIQIS</sequence>
<comment type="caution">
    <text evidence="2">The sequence shown here is derived from an EMBL/GenBank/DDBJ whole genome shotgun (WGS) entry which is preliminary data.</text>
</comment>
<feature type="domain" description="TadE-like" evidence="1">
    <location>
        <begin position="17"/>
        <end position="58"/>
    </location>
</feature>
<dbReference type="RefSeq" id="WP_221572712.1">
    <property type="nucleotide sequence ID" value="NZ_JAIGNK010000001.1"/>
</dbReference>
<dbReference type="Proteomes" id="UP000783253">
    <property type="component" value="Unassembled WGS sequence"/>
</dbReference>
<keyword evidence="3" id="KW-1185">Reference proteome</keyword>
<evidence type="ECO:0000259" key="1">
    <source>
        <dbReference type="Pfam" id="PF07811"/>
    </source>
</evidence>
<accession>A0ABS7J027</accession>
<proteinExistence type="predicted"/>
<reference evidence="2 3" key="1">
    <citation type="submission" date="2021-08" db="EMBL/GenBank/DDBJ databases">
        <title>Comparative Genomics Analysis of the Genus Qipengyuania Reveals Extensive Genetic Diversity and Metabolic Versatility, Including the Description of Fifteen Novel Species.</title>
        <authorList>
            <person name="Liu Y."/>
        </authorList>
    </citation>
    <scope>NUCLEOTIDE SEQUENCE [LARGE SCALE GENOMIC DNA]</scope>
    <source>
        <strain evidence="2 3">1NDH17</strain>
    </source>
</reference>
<evidence type="ECO:0000313" key="3">
    <source>
        <dbReference type="Proteomes" id="UP000783253"/>
    </source>
</evidence>
<gene>
    <name evidence="2" type="ORF">K3152_04015</name>
</gene>
<dbReference type="Pfam" id="PF07811">
    <property type="entry name" value="TadE"/>
    <property type="match status" value="1"/>
</dbReference>
<organism evidence="2 3">
    <name type="scientific">Qipengyuania polymorpha</name>
    <dbReference type="NCBI Taxonomy" id="2867234"/>
    <lineage>
        <taxon>Bacteria</taxon>
        <taxon>Pseudomonadati</taxon>
        <taxon>Pseudomonadota</taxon>
        <taxon>Alphaproteobacteria</taxon>
        <taxon>Sphingomonadales</taxon>
        <taxon>Erythrobacteraceae</taxon>
        <taxon>Qipengyuania</taxon>
    </lineage>
</organism>
<evidence type="ECO:0000313" key="2">
    <source>
        <dbReference type="EMBL" id="MBX7457404.1"/>
    </source>
</evidence>
<name>A0ABS7J027_9SPHN</name>
<dbReference type="EMBL" id="JAIGNK010000001">
    <property type="protein sequence ID" value="MBX7457404.1"/>
    <property type="molecule type" value="Genomic_DNA"/>
</dbReference>
<dbReference type="InterPro" id="IPR012495">
    <property type="entry name" value="TadE-like_dom"/>
</dbReference>